<name>A0A7K3SA67_9ACTN</name>
<keyword evidence="2" id="KW-0547">Nucleotide-binding</keyword>
<keyword evidence="2" id="KW-0347">Helicase</keyword>
<protein>
    <submittedName>
        <fullName evidence="2">ATP-dependent helicase</fullName>
    </submittedName>
</protein>
<dbReference type="AlphaFoldDB" id="A0A7K3SA67"/>
<sequence>PRRSGGSAGSGGSGRSGGYGRRSASGVKGEFALPVAITPALPAVETFGELEMPAPLKQALATEGVTVP</sequence>
<proteinExistence type="predicted"/>
<keyword evidence="2" id="KW-0067">ATP-binding</keyword>
<accession>A0A7K3SA67</accession>
<gene>
    <name evidence="2" type="ORF">G3I50_38885</name>
</gene>
<feature type="non-terminal residue" evidence="2">
    <location>
        <position position="1"/>
    </location>
</feature>
<feature type="region of interest" description="Disordered" evidence="1">
    <location>
        <begin position="1"/>
        <end position="25"/>
    </location>
</feature>
<evidence type="ECO:0000313" key="3">
    <source>
        <dbReference type="Proteomes" id="UP000469670"/>
    </source>
</evidence>
<comment type="caution">
    <text evidence="2">The sequence shown here is derived from an EMBL/GenBank/DDBJ whole genome shotgun (WGS) entry which is preliminary data.</text>
</comment>
<evidence type="ECO:0000256" key="1">
    <source>
        <dbReference type="SAM" id="MobiDB-lite"/>
    </source>
</evidence>
<dbReference type="GO" id="GO:0004386">
    <property type="term" value="F:helicase activity"/>
    <property type="evidence" value="ECO:0007669"/>
    <property type="project" value="UniProtKB-KW"/>
</dbReference>
<feature type="compositionally biased region" description="Gly residues" evidence="1">
    <location>
        <begin position="1"/>
        <end position="20"/>
    </location>
</feature>
<dbReference type="EMBL" id="JAAGMP010001743">
    <property type="protein sequence ID" value="NEC24173.1"/>
    <property type="molecule type" value="Genomic_DNA"/>
</dbReference>
<keyword evidence="2" id="KW-0378">Hydrolase</keyword>
<dbReference type="Proteomes" id="UP000469670">
    <property type="component" value="Unassembled WGS sequence"/>
</dbReference>
<reference evidence="2 3" key="1">
    <citation type="submission" date="2020-01" db="EMBL/GenBank/DDBJ databases">
        <title>Insect and environment-associated Actinomycetes.</title>
        <authorList>
            <person name="Currrie C."/>
            <person name="Chevrette M."/>
            <person name="Carlson C."/>
            <person name="Stubbendieck R."/>
            <person name="Wendt-Pienkowski E."/>
        </authorList>
    </citation>
    <scope>NUCLEOTIDE SEQUENCE [LARGE SCALE GENOMIC DNA]</scope>
    <source>
        <strain evidence="2 3">SID7590</strain>
    </source>
</reference>
<organism evidence="2 3">
    <name type="scientific">Streptomyces parvus</name>
    <dbReference type="NCBI Taxonomy" id="66428"/>
    <lineage>
        <taxon>Bacteria</taxon>
        <taxon>Bacillati</taxon>
        <taxon>Actinomycetota</taxon>
        <taxon>Actinomycetes</taxon>
        <taxon>Kitasatosporales</taxon>
        <taxon>Streptomycetaceae</taxon>
        <taxon>Streptomyces</taxon>
    </lineage>
</organism>
<feature type="non-terminal residue" evidence="2">
    <location>
        <position position="68"/>
    </location>
</feature>
<evidence type="ECO:0000313" key="2">
    <source>
        <dbReference type="EMBL" id="NEC24173.1"/>
    </source>
</evidence>